<evidence type="ECO:0008006" key="6">
    <source>
        <dbReference type="Google" id="ProtNLM"/>
    </source>
</evidence>
<gene>
    <name evidence="4" type="ORF">H4R34_002583</name>
</gene>
<dbReference type="OrthoDB" id="426718at2759"/>
<dbReference type="GO" id="GO:0006633">
    <property type="term" value="P:fatty acid biosynthetic process"/>
    <property type="evidence" value="ECO:0007669"/>
    <property type="project" value="InterPro"/>
</dbReference>
<dbReference type="InterPro" id="IPR038917">
    <property type="entry name" value="Malonyl_CoA_deC"/>
</dbReference>
<dbReference type="Gene3D" id="1.20.140.90">
    <property type="entry name" value="Malonyl-CoA decarboxylase, oligemerization domain"/>
    <property type="match status" value="1"/>
</dbReference>
<dbReference type="Proteomes" id="UP001151582">
    <property type="component" value="Unassembled WGS sequence"/>
</dbReference>
<feature type="region of interest" description="Disordered" evidence="1">
    <location>
        <begin position="1"/>
        <end position="40"/>
    </location>
</feature>
<dbReference type="InterPro" id="IPR035372">
    <property type="entry name" value="MCD_N"/>
</dbReference>
<dbReference type="InterPro" id="IPR042303">
    <property type="entry name" value="Malonyl_CoA_deC_C_sf"/>
</dbReference>
<dbReference type="Pfam" id="PF17408">
    <property type="entry name" value="MCD_N"/>
    <property type="match status" value="1"/>
</dbReference>
<evidence type="ECO:0000259" key="2">
    <source>
        <dbReference type="Pfam" id="PF05292"/>
    </source>
</evidence>
<comment type="caution">
    <text evidence="4">The sequence shown here is derived from an EMBL/GenBank/DDBJ whole genome shotgun (WGS) entry which is preliminary data.</text>
</comment>
<sequence length="562" mass="63396">MPARLKTSQARDTQGHQAPAQGTVPPQPLAETTSPNNSSGVHPVLESFLQFIKNQHQLAGRALPAFDDDKSDWKQISSYQVEPAFFSYTQLKEQVPLHDPNIIREILDKTMRATHPQGDLVATVITKSCCELYETLDEAGQTTFLEILSREYSVSSPLATQAARHYIARSQDAATSPRERLDVERALRQALIPTYATFFQRASRIPGGLKFIIDLRKLLLKILAHPKPHNGNHSESNADLVALNHYLLERLQSWLVGVLDLQRITWNSPASTLEKLRDYEAVHAIADWPDLKKRVGPGRRCYGFFHRSMPYEPLVFVEVALVNDISDNVQRILHDPKPQLPSVGKAHCAIFYSISTQRGLAGVELGSFLIKRVVHELQLAYPSLKVFCTLSPIPGFRAWLETQWENQTSANSPLADPSVKAVVDQDRLRRLAVAMGNQPGPTWVDCFQKLLQVRDWSAHHDLCKTLRPILLTLCVRYLLHAKRGQQAHDPVANFHLRNGARVHRVNWLADTSAKGLDQSFGMMVNYNYLLDQVETNNYQYTRHGTIVFAPDDPWLAAGRSKL</sequence>
<evidence type="ECO:0000256" key="1">
    <source>
        <dbReference type="SAM" id="MobiDB-lite"/>
    </source>
</evidence>
<dbReference type="Gene3D" id="3.40.630.150">
    <property type="entry name" value="Malonyl-CoA decarboxylase, catalytic domain"/>
    <property type="match status" value="1"/>
</dbReference>
<proteinExistence type="predicted"/>
<feature type="compositionally biased region" description="Polar residues" evidence="1">
    <location>
        <begin position="1"/>
        <end position="16"/>
    </location>
</feature>
<name>A0A9W8B3V7_9FUNG</name>
<keyword evidence="5" id="KW-1185">Reference proteome</keyword>
<dbReference type="AlphaFoldDB" id="A0A9W8B3V7"/>
<organism evidence="4 5">
    <name type="scientific">Dimargaris verticillata</name>
    <dbReference type="NCBI Taxonomy" id="2761393"/>
    <lineage>
        <taxon>Eukaryota</taxon>
        <taxon>Fungi</taxon>
        <taxon>Fungi incertae sedis</taxon>
        <taxon>Zoopagomycota</taxon>
        <taxon>Kickxellomycotina</taxon>
        <taxon>Dimargaritomycetes</taxon>
        <taxon>Dimargaritales</taxon>
        <taxon>Dimargaritaceae</taxon>
        <taxon>Dimargaris</taxon>
    </lineage>
</organism>
<dbReference type="GO" id="GO:0050080">
    <property type="term" value="F:malonyl-CoA decarboxylase activity"/>
    <property type="evidence" value="ECO:0007669"/>
    <property type="project" value="InterPro"/>
</dbReference>
<dbReference type="Pfam" id="PF05292">
    <property type="entry name" value="MCD"/>
    <property type="match status" value="1"/>
</dbReference>
<feature type="domain" description="Malonyl-CoA decarboxylase C-terminal" evidence="2">
    <location>
        <begin position="257"/>
        <end position="528"/>
    </location>
</feature>
<protein>
    <recommendedName>
        <fullName evidence="6">Malonyl-CoA decarboxylase</fullName>
    </recommendedName>
</protein>
<dbReference type="InterPro" id="IPR007956">
    <property type="entry name" value="Malonyl_CoA_deC_C"/>
</dbReference>
<evidence type="ECO:0000313" key="5">
    <source>
        <dbReference type="Proteomes" id="UP001151582"/>
    </source>
</evidence>
<accession>A0A9W8B3V7</accession>
<dbReference type="InterPro" id="IPR038351">
    <property type="entry name" value="MCD_N_sf"/>
</dbReference>
<evidence type="ECO:0000313" key="4">
    <source>
        <dbReference type="EMBL" id="KAJ1980095.1"/>
    </source>
</evidence>
<dbReference type="PANTHER" id="PTHR28641">
    <property type="match status" value="1"/>
</dbReference>
<dbReference type="GO" id="GO:0005782">
    <property type="term" value="C:peroxisomal matrix"/>
    <property type="evidence" value="ECO:0007669"/>
    <property type="project" value="TreeGrafter"/>
</dbReference>
<dbReference type="EMBL" id="JANBQB010000185">
    <property type="protein sequence ID" value="KAJ1980095.1"/>
    <property type="molecule type" value="Genomic_DNA"/>
</dbReference>
<feature type="compositionally biased region" description="Polar residues" evidence="1">
    <location>
        <begin position="30"/>
        <end position="40"/>
    </location>
</feature>
<dbReference type="PANTHER" id="PTHR28641:SF1">
    <property type="entry name" value="MALONYL-COA DECARBOXYLASE, MITOCHONDRIAL"/>
    <property type="match status" value="1"/>
</dbReference>
<feature type="domain" description="Malonyl-CoA decarboxylase N-terminal" evidence="3">
    <location>
        <begin position="161"/>
        <end position="254"/>
    </location>
</feature>
<dbReference type="GO" id="GO:0005759">
    <property type="term" value="C:mitochondrial matrix"/>
    <property type="evidence" value="ECO:0007669"/>
    <property type="project" value="TreeGrafter"/>
</dbReference>
<reference evidence="4" key="1">
    <citation type="submission" date="2022-07" db="EMBL/GenBank/DDBJ databases">
        <title>Phylogenomic reconstructions and comparative analyses of Kickxellomycotina fungi.</title>
        <authorList>
            <person name="Reynolds N.K."/>
            <person name="Stajich J.E."/>
            <person name="Barry K."/>
            <person name="Grigoriev I.V."/>
            <person name="Crous P."/>
            <person name="Smith M.E."/>
        </authorList>
    </citation>
    <scope>NUCLEOTIDE SEQUENCE</scope>
    <source>
        <strain evidence="4">RSA 567</strain>
    </source>
</reference>
<evidence type="ECO:0000259" key="3">
    <source>
        <dbReference type="Pfam" id="PF17408"/>
    </source>
</evidence>
<dbReference type="GO" id="GO:0006085">
    <property type="term" value="P:acetyl-CoA biosynthetic process"/>
    <property type="evidence" value="ECO:0007669"/>
    <property type="project" value="TreeGrafter"/>
</dbReference>
<dbReference type="GO" id="GO:2001294">
    <property type="term" value="P:malonyl-CoA catabolic process"/>
    <property type="evidence" value="ECO:0007669"/>
    <property type="project" value="TreeGrafter"/>
</dbReference>